<comment type="caution">
    <text evidence="2">The sequence shown here is derived from an EMBL/GenBank/DDBJ whole genome shotgun (WGS) entry which is preliminary data.</text>
</comment>
<sequence length="508" mass="55645">MPQGNIKHEAGVGSIDTNMAGKSYREVMDEARRAAANIDINPGTINPDNRQFPLRASIDHQDSFTLSRRSATDHEQVCSFGRSPSHQTGVTNNALGFQAAEQPLSGASSDELLIMTSAGQLVARVRLLVPTDKFHELLAPDGSDSTILPLRIVGAVTGPGTVFNPAPGIPIVALQSFASHPNEATFHTSPQTTPTPAPRRKPKPDKEKDWSKAVVKPEGATKLETDFCLTCIQNNRDCGGTDLVLVRGEFRCKKCSEKDSTTGTRRCFWKDPAKDVFTYQEARAAAGYKPVYGNTRAGRAARKARKEREAREARAMHQAKAEEDEMEDQEETYEEEGDDEDDGIAFNSAVDAAWQRLYDIAVATDGLDLNDDVTNVNMLGMMRVMLATNQDQWHFDVDIVGAIESRLNERTEQLEATIRRVIDVETPLTLTEARRDHIDIAAPGAAVDMNQQEFEIAHGSAGQDSQSASETDCDAEDDDAEGDDAEDELTPDYSSTKHTSKVNGFTTE</sequence>
<evidence type="ECO:0000256" key="1">
    <source>
        <dbReference type="SAM" id="MobiDB-lite"/>
    </source>
</evidence>
<reference evidence="2 3" key="1">
    <citation type="submission" date="2023-08" db="EMBL/GenBank/DDBJ databases">
        <title>Black Yeasts Isolated from many extreme environments.</title>
        <authorList>
            <person name="Coleine C."/>
            <person name="Stajich J.E."/>
            <person name="Selbmann L."/>
        </authorList>
    </citation>
    <scope>NUCLEOTIDE SEQUENCE [LARGE SCALE GENOMIC DNA]</scope>
    <source>
        <strain evidence="2 3">CCFEE 5885</strain>
    </source>
</reference>
<feature type="compositionally biased region" description="Basic and acidic residues" evidence="1">
    <location>
        <begin position="306"/>
        <end position="321"/>
    </location>
</feature>
<keyword evidence="3" id="KW-1185">Reference proteome</keyword>
<dbReference type="Proteomes" id="UP001345013">
    <property type="component" value="Unassembled WGS sequence"/>
</dbReference>
<protein>
    <submittedName>
        <fullName evidence="2">Uncharacterized protein</fullName>
    </submittedName>
</protein>
<feature type="compositionally biased region" description="Acidic residues" evidence="1">
    <location>
        <begin position="471"/>
        <end position="490"/>
    </location>
</feature>
<name>A0ABR0K3W7_9EURO</name>
<feature type="region of interest" description="Disordered" evidence="1">
    <location>
        <begin position="183"/>
        <end position="211"/>
    </location>
</feature>
<organism evidence="2 3">
    <name type="scientific">Lithohypha guttulata</name>
    <dbReference type="NCBI Taxonomy" id="1690604"/>
    <lineage>
        <taxon>Eukaryota</taxon>
        <taxon>Fungi</taxon>
        <taxon>Dikarya</taxon>
        <taxon>Ascomycota</taxon>
        <taxon>Pezizomycotina</taxon>
        <taxon>Eurotiomycetes</taxon>
        <taxon>Chaetothyriomycetidae</taxon>
        <taxon>Chaetothyriales</taxon>
        <taxon>Trichomeriaceae</taxon>
        <taxon>Lithohypha</taxon>
    </lineage>
</organism>
<evidence type="ECO:0000313" key="3">
    <source>
        <dbReference type="Proteomes" id="UP001345013"/>
    </source>
</evidence>
<proteinExistence type="predicted"/>
<gene>
    <name evidence="2" type="ORF">LTR24_007278</name>
</gene>
<feature type="compositionally biased region" description="Polar residues" evidence="1">
    <location>
        <begin position="492"/>
        <end position="508"/>
    </location>
</feature>
<accession>A0ABR0K3W7</accession>
<evidence type="ECO:0000313" key="2">
    <source>
        <dbReference type="EMBL" id="KAK5085012.1"/>
    </source>
</evidence>
<feature type="region of interest" description="Disordered" evidence="1">
    <location>
        <begin position="457"/>
        <end position="508"/>
    </location>
</feature>
<feature type="region of interest" description="Disordered" evidence="1">
    <location>
        <begin position="299"/>
        <end position="342"/>
    </location>
</feature>
<feature type="compositionally biased region" description="Acidic residues" evidence="1">
    <location>
        <begin position="322"/>
        <end position="342"/>
    </location>
</feature>
<dbReference type="EMBL" id="JAVRRG010000107">
    <property type="protein sequence ID" value="KAK5085012.1"/>
    <property type="molecule type" value="Genomic_DNA"/>
</dbReference>